<reference evidence="5" key="1">
    <citation type="submission" date="2020-06" db="EMBL/GenBank/DDBJ databases">
        <authorList>
            <person name="Li T."/>
            <person name="Hu X."/>
            <person name="Zhang T."/>
            <person name="Song X."/>
            <person name="Zhang H."/>
            <person name="Dai N."/>
            <person name="Sheng W."/>
            <person name="Hou X."/>
            <person name="Wei L."/>
        </authorList>
    </citation>
    <scope>NUCLEOTIDE SEQUENCE</scope>
    <source>
        <strain evidence="5">G02</strain>
        <tissue evidence="5">Leaf</tissue>
    </source>
</reference>
<dbReference type="AlphaFoldDB" id="A0AAW2JT97"/>
<evidence type="ECO:0000256" key="1">
    <source>
        <dbReference type="ARBA" id="ARBA00005771"/>
    </source>
</evidence>
<dbReference type="PANTHER" id="PTHR11783">
    <property type="entry name" value="SULFOTRANSFERASE SULT"/>
    <property type="match status" value="1"/>
</dbReference>
<keyword evidence="2 3" id="KW-0808">Transferase</keyword>
<reference evidence="5" key="2">
    <citation type="journal article" date="2024" name="Plant">
        <title>Genomic evolution and insights into agronomic trait innovations of Sesamum species.</title>
        <authorList>
            <person name="Miao H."/>
            <person name="Wang L."/>
            <person name="Qu L."/>
            <person name="Liu H."/>
            <person name="Sun Y."/>
            <person name="Le M."/>
            <person name="Wang Q."/>
            <person name="Wei S."/>
            <person name="Zheng Y."/>
            <person name="Lin W."/>
            <person name="Duan Y."/>
            <person name="Cao H."/>
            <person name="Xiong S."/>
            <person name="Wang X."/>
            <person name="Wei L."/>
            <person name="Li C."/>
            <person name="Ma Q."/>
            <person name="Ju M."/>
            <person name="Zhao R."/>
            <person name="Li G."/>
            <person name="Mu C."/>
            <person name="Tian Q."/>
            <person name="Mei H."/>
            <person name="Zhang T."/>
            <person name="Gao T."/>
            <person name="Zhang H."/>
        </authorList>
    </citation>
    <scope>NUCLEOTIDE SEQUENCE</scope>
    <source>
        <strain evidence="5">G02</strain>
    </source>
</reference>
<feature type="domain" description="Sulfotransferase" evidence="4">
    <location>
        <begin position="70"/>
        <end position="138"/>
    </location>
</feature>
<comment type="caution">
    <text evidence="5">The sequence shown here is derived from an EMBL/GenBank/DDBJ whole genome shotgun (WGS) entry which is preliminary data.</text>
</comment>
<proteinExistence type="inferred from homology"/>
<dbReference type="Gene3D" id="3.40.50.300">
    <property type="entry name" value="P-loop containing nucleotide triphosphate hydrolases"/>
    <property type="match status" value="1"/>
</dbReference>
<dbReference type="EC" id="2.8.2.-" evidence="3"/>
<accession>A0AAW2JT97</accession>
<organism evidence="5">
    <name type="scientific">Sesamum radiatum</name>
    <name type="common">Black benniseed</name>
    <dbReference type="NCBI Taxonomy" id="300843"/>
    <lineage>
        <taxon>Eukaryota</taxon>
        <taxon>Viridiplantae</taxon>
        <taxon>Streptophyta</taxon>
        <taxon>Embryophyta</taxon>
        <taxon>Tracheophyta</taxon>
        <taxon>Spermatophyta</taxon>
        <taxon>Magnoliopsida</taxon>
        <taxon>eudicotyledons</taxon>
        <taxon>Gunneridae</taxon>
        <taxon>Pentapetalae</taxon>
        <taxon>asterids</taxon>
        <taxon>lamiids</taxon>
        <taxon>Lamiales</taxon>
        <taxon>Pedaliaceae</taxon>
        <taxon>Sesamum</taxon>
    </lineage>
</organism>
<name>A0AAW2JT97_SESRA</name>
<evidence type="ECO:0000259" key="4">
    <source>
        <dbReference type="Pfam" id="PF00685"/>
    </source>
</evidence>
<comment type="similarity">
    <text evidence="1 3">Belongs to the sulfotransferase 1 family.</text>
</comment>
<dbReference type="InterPro" id="IPR027417">
    <property type="entry name" value="P-loop_NTPase"/>
</dbReference>
<evidence type="ECO:0000256" key="3">
    <source>
        <dbReference type="RuleBase" id="RU361155"/>
    </source>
</evidence>
<sequence length="236" mass="27058">MPMDRTKAVDKDRSWSRVPILCRQSNVGVLQTLEQVTWDGLPLVKYCGCWVPVITFRTILAAQKHFKAKDTDIILSTMPKSGTTWLKALTFSIANRNAFPIDQSPLLTSTPHMLVPFLDLNVYWEQDNPDLENIPNQEFSPRTCISTCFLFPSMKATVELSTSAETLWISLFRTSISRLKTILEKVRTRLPYMRLSTCIARELTPMVRGYWNAHFGESRESVVSPVRRSERGYHIS</sequence>
<dbReference type="GO" id="GO:0008146">
    <property type="term" value="F:sulfotransferase activity"/>
    <property type="evidence" value="ECO:0007669"/>
    <property type="project" value="InterPro"/>
</dbReference>
<dbReference type="EMBL" id="JACGWJ010000032">
    <property type="protein sequence ID" value="KAL0297358.1"/>
    <property type="molecule type" value="Genomic_DNA"/>
</dbReference>
<gene>
    <name evidence="5" type="ORF">Sradi_6787900</name>
</gene>
<dbReference type="Pfam" id="PF00685">
    <property type="entry name" value="Sulfotransfer_1"/>
    <property type="match status" value="1"/>
</dbReference>
<dbReference type="InterPro" id="IPR000863">
    <property type="entry name" value="Sulfotransferase_dom"/>
</dbReference>
<evidence type="ECO:0000256" key="2">
    <source>
        <dbReference type="ARBA" id="ARBA00022679"/>
    </source>
</evidence>
<protein>
    <recommendedName>
        <fullName evidence="3">Sulfotransferase</fullName>
        <ecNumber evidence="3">2.8.2.-</ecNumber>
    </recommendedName>
</protein>
<dbReference type="SUPFAM" id="SSF52540">
    <property type="entry name" value="P-loop containing nucleoside triphosphate hydrolases"/>
    <property type="match status" value="1"/>
</dbReference>
<evidence type="ECO:0000313" key="5">
    <source>
        <dbReference type="EMBL" id="KAL0297358.1"/>
    </source>
</evidence>
<feature type="non-terminal residue" evidence="5">
    <location>
        <position position="236"/>
    </location>
</feature>